<dbReference type="NCBIfam" id="TIGR03814">
    <property type="entry name" value="Gln_ase"/>
    <property type="match status" value="1"/>
</dbReference>
<evidence type="ECO:0000313" key="8">
    <source>
        <dbReference type="Proteomes" id="UP001483337"/>
    </source>
</evidence>
<dbReference type="Gene3D" id="3.40.710.10">
    <property type="entry name" value="DD-peptidase/beta-lactamase superfamily"/>
    <property type="match status" value="1"/>
</dbReference>
<organism evidence="7 8">
    <name type="scientific">Okeanomitos corallinicola TIOX110</name>
    <dbReference type="NCBI Taxonomy" id="3133117"/>
    <lineage>
        <taxon>Bacteria</taxon>
        <taxon>Bacillati</taxon>
        <taxon>Cyanobacteriota</taxon>
        <taxon>Cyanophyceae</taxon>
        <taxon>Nostocales</taxon>
        <taxon>Aphanizomenonaceae</taxon>
        <taxon>Okeanomitos</taxon>
    </lineage>
</organism>
<feature type="binding site" evidence="6">
    <location>
        <position position="253"/>
    </location>
    <ligand>
        <name>substrate</name>
    </ligand>
</feature>
<keyword evidence="6" id="KW-0007">Acetylation</keyword>
<feature type="binding site" evidence="6">
    <location>
        <position position="271"/>
    </location>
    <ligand>
        <name>substrate</name>
    </ligand>
</feature>
<evidence type="ECO:0000256" key="4">
    <source>
        <dbReference type="ARBA" id="ARBA00022801"/>
    </source>
</evidence>
<feature type="binding site" evidence="6">
    <location>
        <position position="126"/>
    </location>
    <ligand>
        <name>substrate</name>
    </ligand>
</feature>
<evidence type="ECO:0000256" key="6">
    <source>
        <dbReference type="HAMAP-Rule" id="MF_00313"/>
    </source>
</evidence>
<dbReference type="InterPro" id="IPR012338">
    <property type="entry name" value="Beta-lactam/transpept-like"/>
</dbReference>
<dbReference type="HAMAP" id="MF_00313">
    <property type="entry name" value="Glutaminase"/>
    <property type="match status" value="1"/>
</dbReference>
<feature type="binding site" evidence="6">
    <location>
        <position position="170"/>
    </location>
    <ligand>
        <name>substrate</name>
    </ligand>
</feature>
<comment type="similarity">
    <text evidence="1 6">Belongs to the glutaminase family.</text>
</comment>
<protein>
    <recommendedName>
        <fullName evidence="3 6">Glutaminase</fullName>
        <ecNumber evidence="3 6">3.5.1.2</ecNumber>
    </recommendedName>
</protein>
<sequence>MGPMANSQELEITASPFLEVIQDLHSQYKSLQEGKVANYIPELAKVNPNLFSICIATVDGQIYEVGDYQQLFTIQSISKVFVYGQALEDHHRDYVLTRVGVEPTGEAFNAIILDEKSKRPYNPMVNAGAIATTSLIKGNGATEKLNRLLEMYKRYIGRDVFVDISVFTSERSTGHRNRATAHLMLNFDMIDQNIEEALDLYFQQCSVLVNCRDLAVMAATLANKGVNPITQEKAVDSNYIKDILSVMYTCGMYNFAGEWAYKVGIPAKSGVCGGIIAVVPGQMGIGVFSPLLDTRGNSVRGVKVCEGLSQRLGLHLFECGNNK</sequence>
<feature type="binding site" evidence="6">
    <location>
        <position position="76"/>
    </location>
    <ligand>
        <name>substrate</name>
    </ligand>
</feature>
<evidence type="ECO:0000256" key="2">
    <source>
        <dbReference type="ARBA" id="ARBA00011881"/>
    </source>
</evidence>
<feature type="binding site" evidence="6">
    <location>
        <position position="177"/>
    </location>
    <ligand>
        <name>substrate</name>
    </ligand>
</feature>
<evidence type="ECO:0000256" key="1">
    <source>
        <dbReference type="ARBA" id="ARBA00011076"/>
    </source>
</evidence>
<dbReference type="InterPro" id="IPR015868">
    <property type="entry name" value="Glutaminase"/>
</dbReference>
<reference evidence="7 8" key="1">
    <citation type="submission" date="2024-04" db="EMBL/GenBank/DDBJ databases">
        <title>Okeanomitos corallinicola gen. &amp; sp. nov. (Nostocales, Cyanobacteria), a new toxic marine heterocyst-forming cyanobacterium from a coral reef.</title>
        <authorList>
            <person name="Li H."/>
            <person name="Li R."/>
            <person name="Kang J."/>
            <person name="Hii K.S."/>
            <person name="Mohamed H.F."/>
            <person name="Xu X."/>
            <person name="Luo Z."/>
        </authorList>
    </citation>
    <scope>NUCLEOTIDE SEQUENCE [LARGE SCALE GENOMIC DNA]</scope>
    <source>
        <strain evidence="7 8">TIOX110</strain>
    </source>
</reference>
<comment type="catalytic activity">
    <reaction evidence="5 6">
        <text>L-glutamine + H2O = L-glutamate + NH4(+)</text>
        <dbReference type="Rhea" id="RHEA:15889"/>
        <dbReference type="ChEBI" id="CHEBI:15377"/>
        <dbReference type="ChEBI" id="CHEBI:28938"/>
        <dbReference type="ChEBI" id="CHEBI:29985"/>
        <dbReference type="ChEBI" id="CHEBI:58359"/>
        <dbReference type="EC" id="3.5.1.2"/>
    </reaction>
</comment>
<dbReference type="GO" id="GO:0004359">
    <property type="term" value="F:glutaminase activity"/>
    <property type="evidence" value="ECO:0007669"/>
    <property type="project" value="UniProtKB-EC"/>
</dbReference>
<gene>
    <name evidence="6 7" type="primary">glsA</name>
    <name evidence="7" type="ORF">WJM97_22600</name>
</gene>
<dbReference type="EC" id="3.5.1.2" evidence="3 6"/>
<dbReference type="Pfam" id="PF04960">
    <property type="entry name" value="Glutaminase"/>
    <property type="match status" value="1"/>
</dbReference>
<dbReference type="PANTHER" id="PTHR12544">
    <property type="entry name" value="GLUTAMINASE"/>
    <property type="match status" value="1"/>
</dbReference>
<evidence type="ECO:0000256" key="5">
    <source>
        <dbReference type="ARBA" id="ARBA00049534"/>
    </source>
</evidence>
<feature type="binding site" evidence="6">
    <location>
        <position position="201"/>
    </location>
    <ligand>
        <name>substrate</name>
    </ligand>
</feature>
<name>A0ABZ2V1B3_9CYAN</name>
<dbReference type="PANTHER" id="PTHR12544:SF29">
    <property type="entry name" value="GLUTAMINASE"/>
    <property type="match status" value="1"/>
</dbReference>
<proteinExistence type="inferred from homology"/>
<dbReference type="Proteomes" id="UP001483337">
    <property type="component" value="Chromosome"/>
</dbReference>
<evidence type="ECO:0000313" key="7">
    <source>
        <dbReference type="EMBL" id="WZB90345.1"/>
    </source>
</evidence>
<comment type="subunit">
    <text evidence="2 6">Homotetramer.</text>
</comment>
<keyword evidence="8" id="KW-1185">Reference proteome</keyword>
<dbReference type="SUPFAM" id="SSF56601">
    <property type="entry name" value="beta-lactamase/transpeptidase-like"/>
    <property type="match status" value="1"/>
</dbReference>
<keyword evidence="4 6" id="KW-0378">Hydrolase</keyword>
<dbReference type="EMBL" id="CP150886">
    <property type="protein sequence ID" value="WZB90345.1"/>
    <property type="molecule type" value="Genomic_DNA"/>
</dbReference>
<accession>A0ABZ2V1B3</accession>
<evidence type="ECO:0000256" key="3">
    <source>
        <dbReference type="ARBA" id="ARBA00012918"/>
    </source>
</evidence>